<feature type="domain" description="ABC transporter" evidence="11">
    <location>
        <begin position="358"/>
        <end position="593"/>
    </location>
</feature>
<dbReference type="SUPFAM" id="SSF90123">
    <property type="entry name" value="ABC transporter transmembrane region"/>
    <property type="match status" value="1"/>
</dbReference>
<feature type="transmembrane region" description="Helical" evidence="10">
    <location>
        <begin position="298"/>
        <end position="320"/>
    </location>
</feature>
<evidence type="ECO:0000256" key="8">
    <source>
        <dbReference type="ARBA" id="ARBA00022989"/>
    </source>
</evidence>
<protein>
    <submittedName>
        <fullName evidence="13">ABC transporter, ATP-binding protein</fullName>
    </submittedName>
</protein>
<feature type="transmembrane region" description="Helical" evidence="10">
    <location>
        <begin position="12"/>
        <end position="33"/>
    </location>
</feature>
<dbReference type="CDD" id="cd18548">
    <property type="entry name" value="ABC_6TM_Tm287_like"/>
    <property type="match status" value="1"/>
</dbReference>
<evidence type="ECO:0000256" key="4">
    <source>
        <dbReference type="ARBA" id="ARBA00022475"/>
    </source>
</evidence>
<gene>
    <name evidence="13" type="ordered locus">MCRO_0256</name>
</gene>
<dbReference type="InterPro" id="IPR027417">
    <property type="entry name" value="P-loop_NTPase"/>
</dbReference>
<name>D5E565_MYCCM</name>
<evidence type="ECO:0000256" key="3">
    <source>
        <dbReference type="ARBA" id="ARBA00022448"/>
    </source>
</evidence>
<dbReference type="PANTHER" id="PTHR43394">
    <property type="entry name" value="ATP-DEPENDENT PERMEASE MDL1, MITOCHONDRIAL"/>
    <property type="match status" value="1"/>
</dbReference>
<dbReference type="KEGG" id="mcd:MCRO_0256"/>
<dbReference type="InterPro" id="IPR003593">
    <property type="entry name" value="AAA+_ATPase"/>
</dbReference>
<dbReference type="Pfam" id="PF00664">
    <property type="entry name" value="ABC_membrane"/>
    <property type="match status" value="1"/>
</dbReference>
<dbReference type="InterPro" id="IPR036640">
    <property type="entry name" value="ABC1_TM_sf"/>
</dbReference>
<comment type="similarity">
    <text evidence="2">Belongs to the ABC transporter superfamily.</text>
</comment>
<dbReference type="PROSITE" id="PS50893">
    <property type="entry name" value="ABC_TRANSPORTER_2"/>
    <property type="match status" value="1"/>
</dbReference>
<dbReference type="GO" id="GO:0005524">
    <property type="term" value="F:ATP binding"/>
    <property type="evidence" value="ECO:0007669"/>
    <property type="project" value="UniProtKB-KW"/>
</dbReference>
<dbReference type="InterPro" id="IPR039421">
    <property type="entry name" value="Type_1_exporter"/>
</dbReference>
<reference key="2">
    <citation type="submission" date="2010-03" db="EMBL/GenBank/DDBJ databases">
        <authorList>
            <person name="Ma Z."/>
            <person name="Wang X."/>
            <person name="Liu H."/>
        </authorList>
    </citation>
    <scope>NUCLEOTIDE SEQUENCE</scope>
    <source>
        <strain>MP145</strain>
    </source>
</reference>
<dbReference type="PROSITE" id="PS50929">
    <property type="entry name" value="ABC_TM1F"/>
    <property type="match status" value="1"/>
</dbReference>
<dbReference type="Proteomes" id="UP000001845">
    <property type="component" value="Chromosome"/>
</dbReference>
<dbReference type="AlphaFoldDB" id="D5E565"/>
<evidence type="ECO:0000256" key="7">
    <source>
        <dbReference type="ARBA" id="ARBA00022840"/>
    </source>
</evidence>
<dbReference type="InterPro" id="IPR011527">
    <property type="entry name" value="ABC1_TM_dom"/>
</dbReference>
<evidence type="ECO:0000256" key="6">
    <source>
        <dbReference type="ARBA" id="ARBA00022741"/>
    </source>
</evidence>
<dbReference type="Gene3D" id="1.20.1560.10">
    <property type="entry name" value="ABC transporter type 1, transmembrane domain"/>
    <property type="match status" value="1"/>
</dbReference>
<evidence type="ECO:0000313" key="13">
    <source>
        <dbReference type="EMBL" id="ADE19490.1"/>
    </source>
</evidence>
<feature type="transmembrane region" description="Helical" evidence="10">
    <location>
        <begin position="74"/>
        <end position="101"/>
    </location>
</feature>
<dbReference type="SMART" id="SM00382">
    <property type="entry name" value="AAA"/>
    <property type="match status" value="1"/>
</dbReference>
<keyword evidence="5 10" id="KW-0812">Transmembrane</keyword>
<keyword evidence="3" id="KW-0813">Transport</keyword>
<evidence type="ECO:0000256" key="1">
    <source>
        <dbReference type="ARBA" id="ARBA00004651"/>
    </source>
</evidence>
<dbReference type="GO" id="GO:0005886">
    <property type="term" value="C:plasma membrane"/>
    <property type="evidence" value="ECO:0007669"/>
    <property type="project" value="UniProtKB-SubCell"/>
</dbReference>
<accession>D5E565</accession>
<evidence type="ECO:0000259" key="11">
    <source>
        <dbReference type="PROSITE" id="PS50893"/>
    </source>
</evidence>
<evidence type="ECO:0000256" key="2">
    <source>
        <dbReference type="ARBA" id="ARBA00005417"/>
    </source>
</evidence>
<dbReference type="InterPro" id="IPR003439">
    <property type="entry name" value="ABC_transporter-like_ATP-bd"/>
</dbReference>
<dbReference type="PANTHER" id="PTHR43394:SF1">
    <property type="entry name" value="ATP-BINDING CASSETTE SUB-FAMILY B MEMBER 10, MITOCHONDRIAL"/>
    <property type="match status" value="1"/>
</dbReference>
<feature type="transmembrane region" description="Helical" evidence="10">
    <location>
        <begin position="177"/>
        <end position="195"/>
    </location>
</feature>
<dbReference type="InterPro" id="IPR017871">
    <property type="entry name" value="ABC_transporter-like_CS"/>
</dbReference>
<dbReference type="GO" id="GO:0015421">
    <property type="term" value="F:ABC-type oligopeptide transporter activity"/>
    <property type="evidence" value="ECO:0007669"/>
    <property type="project" value="TreeGrafter"/>
</dbReference>
<dbReference type="OrthoDB" id="383768at2"/>
<proteinExistence type="inferred from homology"/>
<dbReference type="STRING" id="512564.MCRO_0256"/>
<feature type="transmembrane region" description="Helical" evidence="10">
    <location>
        <begin position="255"/>
        <end position="278"/>
    </location>
</feature>
<dbReference type="FunFam" id="3.40.50.300:FF:000221">
    <property type="entry name" value="Multidrug ABC transporter ATP-binding protein"/>
    <property type="match status" value="1"/>
</dbReference>
<evidence type="ECO:0000256" key="9">
    <source>
        <dbReference type="ARBA" id="ARBA00023136"/>
    </source>
</evidence>
<keyword evidence="9 10" id="KW-0472">Membrane</keyword>
<dbReference type="Pfam" id="PF00005">
    <property type="entry name" value="ABC_tran"/>
    <property type="match status" value="1"/>
</dbReference>
<keyword evidence="8 10" id="KW-1133">Transmembrane helix</keyword>
<keyword evidence="14" id="KW-1185">Reference proteome</keyword>
<reference evidence="13 14" key="3">
    <citation type="journal article" date="2011" name="J. Bacteriol.">
        <title>Genome sequences of Mycoplasma alligatoris A21JP2T and Mycoplasma crocodyli MP145T.</title>
        <authorList>
            <person name="Brown D.R."/>
            <person name="Farmerie W.G."/>
            <person name="May M."/>
            <person name="Benders G.A."/>
            <person name="Durkin A.S."/>
            <person name="Hlavinka K."/>
            <person name="Hostetler J."/>
            <person name="Jackson J."/>
            <person name="Johnson J."/>
            <person name="Miller R.H."/>
            <person name="Paralanov V."/>
            <person name="Radune D."/>
            <person name="Szczypinski B."/>
            <person name="Glass J.I."/>
        </authorList>
    </citation>
    <scope>NUCLEOTIDE SEQUENCE [LARGE SCALE GENOMIC DNA]</scope>
    <source>
        <strain evidence="14">ATCC 51981 / MP145</strain>
    </source>
</reference>
<evidence type="ECO:0000256" key="5">
    <source>
        <dbReference type="ARBA" id="ARBA00022692"/>
    </source>
</evidence>
<keyword evidence="6" id="KW-0547">Nucleotide-binding</keyword>
<dbReference type="PROSITE" id="PS00211">
    <property type="entry name" value="ABC_TRANSPORTER_1"/>
    <property type="match status" value="1"/>
</dbReference>
<dbReference type="RefSeq" id="WP_013054267.1">
    <property type="nucleotide sequence ID" value="NC_014014.1"/>
</dbReference>
<evidence type="ECO:0000313" key="14">
    <source>
        <dbReference type="Proteomes" id="UP000001845"/>
    </source>
</evidence>
<organism evidence="13 14">
    <name type="scientific">Mycoplasma crocodyli (strain ATCC 51981 / MP145)</name>
    <dbReference type="NCBI Taxonomy" id="512564"/>
    <lineage>
        <taxon>Bacteria</taxon>
        <taxon>Bacillati</taxon>
        <taxon>Mycoplasmatota</taxon>
        <taxon>Mollicutes</taxon>
        <taxon>Mycoplasmataceae</taxon>
        <taxon>Mycoplasma</taxon>
    </lineage>
</organism>
<dbReference type="HOGENOM" id="CLU_000604_84_3_14"/>
<keyword evidence="4" id="KW-1003">Cell membrane</keyword>
<dbReference type="eggNOG" id="COG1132">
    <property type="taxonomic scope" value="Bacteria"/>
</dbReference>
<sequence length="600" mass="67983">MLKIFKIVPGKVKLYFFIGVFLLLINVVTSLLVPMFMSQFIKLIAQGSNSKSADIVLFQKFIIFRGQYDQTIKALIILTLSTVIISFITSLASIIITTWAGNETTNFLRDKLYKKMQKFSLKDIASISQESLITRVSNDVAQYWDFLISSTSTLVRAPLLIIGGTVFALLTDMTLSVSILVIVPILIGLIAFIMIKAAPLMKKNQVVLDEITKEVDENILAARLIKIYNLKDMQEKKFTSTNDKWLKLQVKSNNIFAIGHPFFFALINVVLVLIYALAGIKIWNGFDDYNYLATINIFIEYMFLISFGIVLLSQYLIVFYRAKVSCGRINQVLDFKFTNLFVEDGEYLDKDNKKGYSIEFKDLNFKYFDTSKEKALSDINFKLLPGQTLGIIGPTGSGKSTIANLLVNNFEYKNGSIRIDNKEVNKINSKSLHENVGIVYQEAMLYSGTIRSNLMFAKSDASIDEINKAMRVSCAIDFIQTFEDRLEHPVEQRGKNLSGGQKQRLSIARTLLRTPKLLILDDSTSALDNITTNKLLKGIKDEYDCTTVIISQKINSIKHADLILVLDESKIIGKGKHSELIENNDWYNKVYLNQLQKLEE</sequence>
<evidence type="ECO:0000256" key="10">
    <source>
        <dbReference type="SAM" id="Phobius"/>
    </source>
</evidence>
<keyword evidence="7 13" id="KW-0067">ATP-binding</keyword>
<dbReference type="Gene3D" id="3.40.50.300">
    <property type="entry name" value="P-loop containing nucleotide triphosphate hydrolases"/>
    <property type="match status" value="1"/>
</dbReference>
<evidence type="ECO:0000259" key="12">
    <source>
        <dbReference type="PROSITE" id="PS50929"/>
    </source>
</evidence>
<comment type="subcellular location">
    <subcellularLocation>
        <location evidence="1">Cell membrane</location>
        <topology evidence="1">Multi-pass membrane protein</topology>
    </subcellularLocation>
</comment>
<feature type="domain" description="ABC transmembrane type-1" evidence="12">
    <location>
        <begin position="17"/>
        <end position="321"/>
    </location>
</feature>
<reference evidence="14" key="1">
    <citation type="submission" date="2010-03" db="EMBL/GenBank/DDBJ databases">
        <title>The complete genome of Mycoplasma crocodyli MP145.</title>
        <authorList>
            <person name="Glass J.I."/>
            <person name="Durkin A.S."/>
            <person name="Hostetler J."/>
            <person name="Jackson J."/>
            <person name="Johnson J."/>
            <person name="May M.A."/>
            <person name="Paralanov V."/>
            <person name="Radune D."/>
            <person name="Szczypinski B."/>
            <person name="Brown D.R."/>
        </authorList>
    </citation>
    <scope>NUCLEOTIDE SEQUENCE [LARGE SCALE GENOMIC DNA]</scope>
    <source>
        <strain evidence="14">ATCC 51981 / MP145</strain>
    </source>
</reference>
<dbReference type="EMBL" id="CP001991">
    <property type="protein sequence ID" value="ADE19490.1"/>
    <property type="molecule type" value="Genomic_DNA"/>
</dbReference>
<dbReference type="GO" id="GO:0016887">
    <property type="term" value="F:ATP hydrolysis activity"/>
    <property type="evidence" value="ECO:0007669"/>
    <property type="project" value="InterPro"/>
</dbReference>
<dbReference type="SUPFAM" id="SSF52540">
    <property type="entry name" value="P-loop containing nucleoside triphosphate hydrolases"/>
    <property type="match status" value="1"/>
</dbReference>